<feature type="transmembrane region" description="Helical" evidence="6">
    <location>
        <begin position="399"/>
        <end position="420"/>
    </location>
</feature>
<feature type="transmembrane region" description="Helical" evidence="6">
    <location>
        <begin position="96"/>
        <end position="117"/>
    </location>
</feature>
<organism evidence="8 9">
    <name type="scientific">Teratosphaeria destructans</name>
    <dbReference type="NCBI Taxonomy" id="418781"/>
    <lineage>
        <taxon>Eukaryota</taxon>
        <taxon>Fungi</taxon>
        <taxon>Dikarya</taxon>
        <taxon>Ascomycota</taxon>
        <taxon>Pezizomycotina</taxon>
        <taxon>Dothideomycetes</taxon>
        <taxon>Dothideomycetidae</taxon>
        <taxon>Mycosphaerellales</taxon>
        <taxon>Teratosphaeriaceae</taxon>
        <taxon>Teratosphaeria</taxon>
    </lineage>
</organism>
<dbReference type="InterPro" id="IPR011701">
    <property type="entry name" value="MFS"/>
</dbReference>
<keyword evidence="2 6" id="KW-0812">Transmembrane</keyword>
<evidence type="ECO:0000256" key="4">
    <source>
        <dbReference type="ARBA" id="ARBA00023136"/>
    </source>
</evidence>
<feature type="transmembrane region" description="Helical" evidence="6">
    <location>
        <begin position="161"/>
        <end position="182"/>
    </location>
</feature>
<gene>
    <name evidence="8" type="ORF">Tdes44962_MAKER04064</name>
</gene>
<dbReference type="GO" id="GO:0022857">
    <property type="term" value="F:transmembrane transporter activity"/>
    <property type="evidence" value="ECO:0007669"/>
    <property type="project" value="InterPro"/>
</dbReference>
<dbReference type="InterPro" id="IPR036259">
    <property type="entry name" value="MFS_trans_sf"/>
</dbReference>
<feature type="transmembrane region" description="Helical" evidence="6">
    <location>
        <begin position="188"/>
        <end position="208"/>
    </location>
</feature>
<feature type="compositionally biased region" description="Basic and acidic residues" evidence="5">
    <location>
        <begin position="1"/>
        <end position="25"/>
    </location>
</feature>
<dbReference type="PROSITE" id="PS50850">
    <property type="entry name" value="MFS"/>
    <property type="match status" value="1"/>
</dbReference>
<accession>A0A9W7W0C0</accession>
<protein>
    <submittedName>
        <fullName evidence="8">Major Facilitator Superfamily</fullName>
    </submittedName>
</protein>
<keyword evidence="3 6" id="KW-1133">Transmembrane helix</keyword>
<feature type="transmembrane region" description="Helical" evidence="6">
    <location>
        <begin position="220"/>
        <end position="244"/>
    </location>
</feature>
<feature type="transmembrane region" description="Helical" evidence="6">
    <location>
        <begin position="467"/>
        <end position="486"/>
    </location>
</feature>
<dbReference type="OrthoDB" id="2585655at2759"/>
<evidence type="ECO:0000256" key="1">
    <source>
        <dbReference type="ARBA" id="ARBA00004141"/>
    </source>
</evidence>
<evidence type="ECO:0000259" key="7">
    <source>
        <dbReference type="PROSITE" id="PS50850"/>
    </source>
</evidence>
<dbReference type="GO" id="GO:0005886">
    <property type="term" value="C:plasma membrane"/>
    <property type="evidence" value="ECO:0007669"/>
    <property type="project" value="TreeGrafter"/>
</dbReference>
<feature type="transmembrane region" description="Helical" evidence="6">
    <location>
        <begin position="319"/>
        <end position="339"/>
    </location>
</feature>
<dbReference type="Gene3D" id="1.20.1250.20">
    <property type="entry name" value="MFS general substrate transporter like domains"/>
    <property type="match status" value="1"/>
</dbReference>
<evidence type="ECO:0000256" key="2">
    <source>
        <dbReference type="ARBA" id="ARBA00022692"/>
    </source>
</evidence>
<evidence type="ECO:0000256" key="5">
    <source>
        <dbReference type="SAM" id="MobiDB-lite"/>
    </source>
</evidence>
<feature type="transmembrane region" description="Helical" evidence="6">
    <location>
        <begin position="250"/>
        <end position="269"/>
    </location>
</feature>
<dbReference type="AlphaFoldDB" id="A0A9W7W0C0"/>
<dbReference type="Proteomes" id="UP001138500">
    <property type="component" value="Unassembled WGS sequence"/>
</dbReference>
<dbReference type="Pfam" id="PF07690">
    <property type="entry name" value="MFS_1"/>
    <property type="match status" value="1"/>
</dbReference>
<evidence type="ECO:0000256" key="3">
    <source>
        <dbReference type="ARBA" id="ARBA00022989"/>
    </source>
</evidence>
<keyword evidence="4 6" id="KW-0472">Membrane</keyword>
<evidence type="ECO:0000313" key="9">
    <source>
        <dbReference type="Proteomes" id="UP001138500"/>
    </source>
</evidence>
<sequence>MDETKEPETSRQDFATVHEKRHEHSPASSSLGAPHEADLELGPRATYITTGAAAGISQEHRDYLIQRHGTLQLDPIPTADPADPYNWPSWKKLANLINVGFHAMMTTFIAAAIIPAYENIAEDLGCSIQSASYLTSLQIAILGWAPLFWKPVSNRYGRRPVWFVSTIGALLFNVGCALSHSYGAMATCRAFCAFFISPAIAIGSGVVTETFFKRERAKYIGIWTLLVSLGPPGGPFIGGFVAYHTGNYRWIFWILAMINGLQFVGYLFFGPETRYIRQGVRHSGSAFKQEYLTFKRVDPNPWHTWEFIYPLSLFRYTSIWLPTVAYSIVFGFTSVLLTVEIPQIFQPKFDFNAQQIGLQFLGMIIGSLIGEQLAGRGSDSWMNWKAKRMPGDQRPSPEWRLWLSYSGFLLAMVGLIVFGVRIEQAKPLHWNVTPIVGIAIAAVGNQIVTTVLVTYAVDCHIEHSASIGVFVNLVRSTWGFIGPFWFPDMLNSLGGSGSGGLMAGIIFLFSWIPIMILHWRGTHWRDGRVARVAAREARAIGEQ</sequence>
<feature type="transmembrane region" description="Helical" evidence="6">
    <location>
        <begin position="432"/>
        <end position="455"/>
    </location>
</feature>
<proteinExistence type="predicted"/>
<feature type="transmembrane region" description="Helical" evidence="6">
    <location>
        <begin position="359"/>
        <end position="378"/>
    </location>
</feature>
<reference evidence="8 9" key="1">
    <citation type="journal article" date="2018" name="IMA Fungus">
        <title>IMA Genome-F 10: Nine draft genome sequences of Claviceps purpurea s.lat., including C. arundinis, C. humidiphila, and C. cf. spartinae, pseudomolecules for the pitch canker pathogen Fusarium circinatum, draft genome of Davidsoniella eucalypti, Grosmannia galeiformis, Quambalaria eucalypti, and Teratosphaeria destructans.</title>
        <authorList>
            <person name="Wingfield B.D."/>
            <person name="Liu M."/>
            <person name="Nguyen H.D."/>
            <person name="Lane F.A."/>
            <person name="Morgan S.W."/>
            <person name="De Vos L."/>
            <person name="Wilken P.M."/>
            <person name="Duong T.A."/>
            <person name="Aylward J."/>
            <person name="Coetzee M.P."/>
            <person name="Dadej K."/>
            <person name="De Beer Z.W."/>
            <person name="Findlay W."/>
            <person name="Havenga M."/>
            <person name="Kolarik M."/>
            <person name="Menzies J.G."/>
            <person name="Naidoo K."/>
            <person name="Pochopski O."/>
            <person name="Shoukouhi P."/>
            <person name="Santana Q.C."/>
            <person name="Seifert K.A."/>
            <person name="Soal N."/>
            <person name="Steenkamp E.T."/>
            <person name="Tatham C.T."/>
            <person name="van der Nest M.A."/>
            <person name="Wingfield M.J."/>
        </authorList>
    </citation>
    <scope>NUCLEOTIDE SEQUENCE [LARGE SCALE GENOMIC DNA]</scope>
    <source>
        <strain evidence="8">CMW44962</strain>
    </source>
</reference>
<feature type="transmembrane region" description="Helical" evidence="6">
    <location>
        <begin position="129"/>
        <end position="149"/>
    </location>
</feature>
<feature type="region of interest" description="Disordered" evidence="5">
    <location>
        <begin position="1"/>
        <end position="36"/>
    </location>
</feature>
<reference evidence="8 9" key="2">
    <citation type="journal article" date="2021" name="Curr. Genet.">
        <title>Genetic response to nitrogen starvation in the aggressive Eucalyptus foliar pathogen Teratosphaeria destructans.</title>
        <authorList>
            <person name="Havenga M."/>
            <person name="Wingfield B.D."/>
            <person name="Wingfield M.J."/>
            <person name="Dreyer L.L."/>
            <person name="Roets F."/>
            <person name="Aylward J."/>
        </authorList>
    </citation>
    <scope>NUCLEOTIDE SEQUENCE [LARGE SCALE GENOMIC DNA]</scope>
    <source>
        <strain evidence="8">CMW44962</strain>
    </source>
</reference>
<comment type="subcellular location">
    <subcellularLocation>
        <location evidence="1">Membrane</location>
        <topology evidence="1">Multi-pass membrane protein</topology>
    </subcellularLocation>
</comment>
<dbReference type="PANTHER" id="PTHR23502">
    <property type="entry name" value="MAJOR FACILITATOR SUPERFAMILY"/>
    <property type="match status" value="1"/>
</dbReference>
<name>A0A9W7W0C0_9PEZI</name>
<dbReference type="InterPro" id="IPR020846">
    <property type="entry name" value="MFS_dom"/>
</dbReference>
<keyword evidence="9" id="KW-1185">Reference proteome</keyword>
<feature type="domain" description="Major facilitator superfamily (MFS) profile" evidence="7">
    <location>
        <begin position="95"/>
        <end position="522"/>
    </location>
</feature>
<dbReference type="PANTHER" id="PTHR23502:SF2">
    <property type="entry name" value="TRANSPORTER, PUTATIVE (AFU_ORTHOLOGUE AFUA_2G08910)-RELATED"/>
    <property type="match status" value="1"/>
</dbReference>
<evidence type="ECO:0000256" key="6">
    <source>
        <dbReference type="SAM" id="Phobius"/>
    </source>
</evidence>
<dbReference type="EMBL" id="RIBY02002090">
    <property type="protein sequence ID" value="KAH9825622.1"/>
    <property type="molecule type" value="Genomic_DNA"/>
</dbReference>
<dbReference type="SUPFAM" id="SSF103473">
    <property type="entry name" value="MFS general substrate transporter"/>
    <property type="match status" value="1"/>
</dbReference>
<evidence type="ECO:0000313" key="8">
    <source>
        <dbReference type="EMBL" id="KAH9825622.1"/>
    </source>
</evidence>
<feature type="transmembrane region" description="Helical" evidence="6">
    <location>
        <begin position="498"/>
        <end position="519"/>
    </location>
</feature>
<comment type="caution">
    <text evidence="8">The sequence shown here is derived from an EMBL/GenBank/DDBJ whole genome shotgun (WGS) entry which is preliminary data.</text>
</comment>
<dbReference type="FunFam" id="1.20.1250.20:FF:000318">
    <property type="entry name" value="MFS multidrug transporter, putative"/>
    <property type="match status" value="1"/>
</dbReference>